<proteinExistence type="predicted"/>
<dbReference type="PANTHER" id="PTHR19959">
    <property type="entry name" value="KINESIN LIGHT CHAIN"/>
    <property type="match status" value="1"/>
</dbReference>
<dbReference type="Proteomes" id="UP000610966">
    <property type="component" value="Unassembled WGS sequence"/>
</dbReference>
<dbReference type="RefSeq" id="WP_204017672.1">
    <property type="nucleotide sequence ID" value="NZ_BOOG01000043.1"/>
</dbReference>
<evidence type="ECO:0000313" key="1">
    <source>
        <dbReference type="EMBL" id="GIH71994.1"/>
    </source>
</evidence>
<reference evidence="1" key="1">
    <citation type="submission" date="2021-01" db="EMBL/GenBank/DDBJ databases">
        <title>Whole genome shotgun sequence of Sphaerimonospora thailandensis NBRC 107569.</title>
        <authorList>
            <person name="Komaki H."/>
            <person name="Tamura T."/>
        </authorList>
    </citation>
    <scope>NUCLEOTIDE SEQUENCE</scope>
    <source>
        <strain evidence="1">NBRC 107569</strain>
    </source>
</reference>
<dbReference type="SMART" id="SM00028">
    <property type="entry name" value="TPR"/>
    <property type="match status" value="12"/>
</dbReference>
<accession>A0A8J3RDX9</accession>
<comment type="caution">
    <text evidence="1">The sequence shown here is derived from an EMBL/GenBank/DDBJ whole genome shotgun (WGS) entry which is preliminary data.</text>
</comment>
<dbReference type="SUPFAM" id="SSF48452">
    <property type="entry name" value="TPR-like"/>
    <property type="match status" value="5"/>
</dbReference>
<dbReference type="InterPro" id="IPR011990">
    <property type="entry name" value="TPR-like_helical_dom_sf"/>
</dbReference>
<sequence>MELLDACAKLGALAPHLLDAEVRRSIETLAARAPGVEPIPDSDDAEELLYAVTDEVIRIGHEIGQMGCADDHILARRIVADLLRPLRERNLLDFANALGMLSSLLAGRGRHAEAVDALEECAHVLRPHLVLGVRHRGMYAHAVRDRGTSLVELGRVEEAVAANREALRHYERCVADDSSYALNLALTCQTQSGLLLEQGEHAEVLEIAELGVSWARVVAATGDDCRFNLAMMLRYRASALLRLDRLEEAVENGLKAAAVLREIAGHPVNDIQLALMLHLISDPLSALDRDDEALAVAAEAVELVERLDPEPALRALMLWTYGRRLLEHGRLMEAKDVYLAAVPGSEDFREGLAPELYRLAEILAGEGLLGEASSVLTVTARQYKLLAAADAGWAAPYAGLLGRLAELEFHRGHHEAALRLAERAVAAARNSGDRETIARAMGHLGSSLAGARRHEDAERAARDALELWQGLYEENPDAYLPTLAGAWNNLANKLRPLGRREDAVVAARKAVALYEQGDEPQHLANALNSLGAHLASLVLPEQARDAAAQAVTIYDRLVPGERRHLRDLAVALDNLSGYHAVLGELDEAWAAADRALTIRHQLWLLDPEAVEPYLLASARQASDHASQTGRFEEAAYANAIRVEVFEIREEAGVELAEALADLASSLTGTPRLREAAEAAERAESLAAVMPEVPGLHAFCVDRLAWCRAQLGRPDEAVRLARRGVALLEPTTGDDRDPHFPELGVLLCDLTGYLLACERPVEALDAATRAVAVRERLHARDPKRFGGDLAEALRRLGDALAALGRGQAAAEARLRAADLTGPVRDGAPAGETYEGCTAADLAREYDRLEGTAEHRPKISAALHALAETTAGLAIVPADGPDWLALSLSDLAGGLCLRGRPEDEAEALRVVVALREATEPMTEEAAGELALGVGRLGSALNRAGRSAEAAPASLRAATMLEGLVAAGHPGLRYFLAQAYEDAGHALSRLGEPEDAAARMCQAVETYDDLAADDPGCRDLLARASGALGDLLTGLGDLSGAAGAYERAVGLYRALLAEGRTAVRADLRRALISAAMTCDRAGDTAGSLTFIREAIGLLEQAVLVDADARPTLADLLEAAADGLAEVGDDENAAGVALHAADVARRLPEEDGGAVRTGRCLLLAGLATCRLGEIGEGLGLLRRAVSLLDAADGTDAMPDLGQALHTMAVMSSGDEAYDAAERAIACYRRLDRETPGTWRRALVLTLALLARRAAETERWRVVADAAEEAIPDLLENAPDDERAREVLPELLGDYRTVIIRLNIPDTRLAYAEAALRRLTETPVTTAG</sequence>
<dbReference type="InterPro" id="IPR019734">
    <property type="entry name" value="TPR_rpt"/>
</dbReference>
<evidence type="ECO:0008006" key="3">
    <source>
        <dbReference type="Google" id="ProtNLM"/>
    </source>
</evidence>
<protein>
    <recommendedName>
        <fullName evidence="3">Tetratricopeptide repeat protein</fullName>
    </recommendedName>
</protein>
<organism evidence="1 2">
    <name type="scientific">Sphaerimonospora thailandensis</name>
    <dbReference type="NCBI Taxonomy" id="795644"/>
    <lineage>
        <taxon>Bacteria</taxon>
        <taxon>Bacillati</taxon>
        <taxon>Actinomycetota</taxon>
        <taxon>Actinomycetes</taxon>
        <taxon>Streptosporangiales</taxon>
        <taxon>Streptosporangiaceae</taxon>
        <taxon>Sphaerimonospora</taxon>
    </lineage>
</organism>
<gene>
    <name evidence="1" type="ORF">Mth01_42470</name>
</gene>
<dbReference type="PANTHER" id="PTHR19959:SF119">
    <property type="entry name" value="FUNGAL LIPASE-LIKE DOMAIN-CONTAINING PROTEIN"/>
    <property type="match status" value="1"/>
</dbReference>
<evidence type="ECO:0000313" key="2">
    <source>
        <dbReference type="Proteomes" id="UP000610966"/>
    </source>
</evidence>
<dbReference type="Pfam" id="PF13424">
    <property type="entry name" value="TPR_12"/>
    <property type="match status" value="1"/>
</dbReference>
<name>A0A8J3RDX9_9ACTN</name>
<dbReference type="Gene3D" id="1.25.40.10">
    <property type="entry name" value="Tetratricopeptide repeat domain"/>
    <property type="match status" value="6"/>
</dbReference>
<keyword evidence="2" id="KW-1185">Reference proteome</keyword>
<dbReference type="EMBL" id="BOOG01000043">
    <property type="protein sequence ID" value="GIH71994.1"/>
    <property type="molecule type" value="Genomic_DNA"/>
</dbReference>